<dbReference type="SUPFAM" id="SSF64268">
    <property type="entry name" value="PX domain"/>
    <property type="match status" value="1"/>
</dbReference>
<name>A0A0P1KQH0_9SACH</name>
<evidence type="ECO:0000256" key="4">
    <source>
        <dbReference type="ARBA" id="ARBA00022448"/>
    </source>
</evidence>
<dbReference type="SMART" id="SM00312">
    <property type="entry name" value="PX"/>
    <property type="match status" value="1"/>
</dbReference>
<keyword evidence="7" id="KW-0072">Autophagy</keyword>
<dbReference type="InterPro" id="IPR036871">
    <property type="entry name" value="PX_dom_sf"/>
</dbReference>
<dbReference type="GO" id="GO:0010008">
    <property type="term" value="C:endosome membrane"/>
    <property type="evidence" value="ECO:0007669"/>
    <property type="project" value="UniProtKB-SubCell"/>
</dbReference>
<keyword evidence="5" id="KW-0967">Endosome</keyword>
<dbReference type="EMBL" id="LN890563">
    <property type="protein sequence ID" value="CUS22090.1"/>
    <property type="molecule type" value="Genomic_DNA"/>
</dbReference>
<evidence type="ECO:0000313" key="14">
    <source>
        <dbReference type="Proteomes" id="UP000236544"/>
    </source>
</evidence>
<comment type="subcellular location">
    <subcellularLocation>
        <location evidence="1">Endosome membrane</location>
        <topology evidence="1">Peripheral membrane protein</topology>
    </subcellularLocation>
    <subcellularLocation>
        <location evidence="2">Preautophagosomal structure membrane</location>
        <topology evidence="2">Peripheral membrane protein</topology>
    </subcellularLocation>
</comment>
<evidence type="ECO:0000256" key="1">
    <source>
        <dbReference type="ARBA" id="ARBA00004481"/>
    </source>
</evidence>
<dbReference type="InterPro" id="IPR044106">
    <property type="entry name" value="PX_Snx41/Atg20"/>
</dbReference>
<proteinExistence type="inferred from homology"/>
<reference evidence="14" key="1">
    <citation type="submission" date="2015-10" db="EMBL/GenBank/DDBJ databases">
        <authorList>
            <person name="Devillers H."/>
        </authorList>
    </citation>
    <scope>NUCLEOTIDE SEQUENCE [LARGE SCALE GENOMIC DNA]</scope>
</reference>
<evidence type="ECO:0000256" key="6">
    <source>
        <dbReference type="ARBA" id="ARBA00022927"/>
    </source>
</evidence>
<dbReference type="InterPro" id="IPR001683">
    <property type="entry name" value="PX_dom"/>
</dbReference>
<dbReference type="Gene3D" id="1.20.1270.60">
    <property type="entry name" value="Arfaptin homology (AH) domain/BAR domain"/>
    <property type="match status" value="1"/>
</dbReference>
<evidence type="ECO:0000256" key="3">
    <source>
        <dbReference type="ARBA" id="ARBA00010883"/>
    </source>
</evidence>
<evidence type="ECO:0000313" key="13">
    <source>
        <dbReference type="EMBL" id="CUS22090.1"/>
    </source>
</evidence>
<keyword evidence="9" id="KW-0472">Membrane</keyword>
<keyword evidence="4" id="KW-0813">Transport</keyword>
<feature type="compositionally biased region" description="Basic and acidic residues" evidence="11">
    <location>
        <begin position="20"/>
        <end position="48"/>
    </location>
</feature>
<keyword evidence="6" id="KW-0653">Protein transport</keyword>
<accession>A0A0P1KQH0</accession>
<sequence length="616" mass="69464">MDDSSDSKPGSAGDSSVLVDVKRTLENGEDEPRNGADGKEITAEDPKTDLSSTAHPGLMRTEILDQDNPFTSKRPEIPSDTSSVKENRLLENPNKQYQIRADVDEDAEPLATQTRSRSSGSGSMEIKRPEPCTREAGSGLGDKVYILEASKASEGQGRTYIAYTIKYKASTVKRRYSDFESLRKILIKLFPMTLIPPIPEKQSITSYGKSMAGSKSSYLLPSEAAGSVDLSLSVINGSVNTNDEKLIRHRIRMLTSFLNRLLKNEEITKTSIITDFLDPNNTNWNDVITSSATISSLPKSVLLCNPLDPTNTTRAHVFLPIPSSSTQLLMNKEILATTAHDEADDGFGKVEQEYRNYEHVMEAGFYKYNKRITKNFHALRQDMKDLSEAFADFSNDQKRGAELAEQLSHLSNAFDESALELESIVGKLYYNINEPLSEAVHMAGAAQELLRYRRLKSVQKTILIRTLLYRKAQVKKLQERESEAKNVDHMVDEQVGQQDRINLKHPQNRTYSGKFMTKINKIASMVKETVSYQDPDPAVAIENLEKEIAQLSESLEVSERDLSIISTTIKDYELPKFSRERNEEVSDIMKNYTKYLKSFAERNLKLWQDVKRQQGE</sequence>
<evidence type="ECO:0000256" key="8">
    <source>
        <dbReference type="ARBA" id="ARBA00023121"/>
    </source>
</evidence>
<evidence type="ECO:0000259" key="12">
    <source>
        <dbReference type="PROSITE" id="PS50195"/>
    </source>
</evidence>
<dbReference type="Pfam" id="PF00787">
    <property type="entry name" value="PX"/>
    <property type="match status" value="1"/>
</dbReference>
<dbReference type="PROSITE" id="PS50195">
    <property type="entry name" value="PX"/>
    <property type="match status" value="1"/>
</dbReference>
<evidence type="ECO:0000256" key="7">
    <source>
        <dbReference type="ARBA" id="ARBA00023006"/>
    </source>
</evidence>
<keyword evidence="8" id="KW-0446">Lipid-binding</keyword>
<evidence type="ECO:0000256" key="2">
    <source>
        <dbReference type="ARBA" id="ARBA00004623"/>
    </source>
</evidence>
<keyword evidence="14" id="KW-1185">Reference proteome</keyword>
<dbReference type="GO" id="GO:0034045">
    <property type="term" value="C:phagophore assembly site membrane"/>
    <property type="evidence" value="ECO:0007669"/>
    <property type="project" value="UniProtKB-SubCell"/>
</dbReference>
<dbReference type="PANTHER" id="PTHR46979:SF1">
    <property type="entry name" value="AUTOPHAGY-RELATED PROTEIN 20"/>
    <property type="match status" value="1"/>
</dbReference>
<feature type="region of interest" description="Disordered" evidence="11">
    <location>
        <begin position="1"/>
        <end position="138"/>
    </location>
</feature>
<comment type="similarity">
    <text evidence="3">Belongs to the sorting nexin family.</text>
</comment>
<dbReference type="GO" id="GO:0005829">
    <property type="term" value="C:cytosol"/>
    <property type="evidence" value="ECO:0007669"/>
    <property type="project" value="GOC"/>
</dbReference>
<dbReference type="InterPro" id="IPR051079">
    <property type="entry name" value="Sorting_Nexin_Autophagy"/>
</dbReference>
<dbReference type="GO" id="GO:0006914">
    <property type="term" value="P:autophagy"/>
    <property type="evidence" value="ECO:0007669"/>
    <property type="project" value="UniProtKB-KW"/>
</dbReference>
<evidence type="ECO:0000256" key="9">
    <source>
        <dbReference type="ARBA" id="ARBA00023136"/>
    </source>
</evidence>
<dbReference type="GO" id="GO:0032266">
    <property type="term" value="F:phosphatidylinositol-3-phosphate binding"/>
    <property type="evidence" value="ECO:0007669"/>
    <property type="project" value="UniProtKB-ARBA"/>
</dbReference>
<dbReference type="GO" id="GO:0015031">
    <property type="term" value="P:protein transport"/>
    <property type="evidence" value="ECO:0007669"/>
    <property type="project" value="UniProtKB-KW"/>
</dbReference>
<dbReference type="Proteomes" id="UP000236544">
    <property type="component" value="Unassembled WGS sequence"/>
</dbReference>
<evidence type="ECO:0000256" key="5">
    <source>
        <dbReference type="ARBA" id="ARBA00022753"/>
    </source>
</evidence>
<organism evidence="13 14">
    <name type="scientific">Lachancea quebecensis</name>
    <dbReference type="NCBI Taxonomy" id="1654605"/>
    <lineage>
        <taxon>Eukaryota</taxon>
        <taxon>Fungi</taxon>
        <taxon>Dikarya</taxon>
        <taxon>Ascomycota</taxon>
        <taxon>Saccharomycotina</taxon>
        <taxon>Saccharomycetes</taxon>
        <taxon>Saccharomycetales</taxon>
        <taxon>Saccharomycetaceae</taxon>
        <taxon>Lachancea</taxon>
    </lineage>
</organism>
<dbReference type="AlphaFoldDB" id="A0A0P1KQH0"/>
<evidence type="ECO:0000256" key="11">
    <source>
        <dbReference type="SAM" id="MobiDB-lite"/>
    </source>
</evidence>
<dbReference type="CDD" id="cd06867">
    <property type="entry name" value="PX_SNX41_42"/>
    <property type="match status" value="1"/>
</dbReference>
<evidence type="ECO:0000256" key="10">
    <source>
        <dbReference type="ARBA" id="ARBA00039251"/>
    </source>
</evidence>
<dbReference type="GO" id="GO:0042147">
    <property type="term" value="P:retrograde transport, endosome to Golgi"/>
    <property type="evidence" value="ECO:0007669"/>
    <property type="project" value="InterPro"/>
</dbReference>
<feature type="domain" description="PX" evidence="12">
    <location>
        <begin position="141"/>
        <end position="284"/>
    </location>
</feature>
<dbReference type="PANTHER" id="PTHR46979">
    <property type="entry name" value="SORTING NEXIN-41"/>
    <property type="match status" value="1"/>
</dbReference>
<dbReference type="InterPro" id="IPR027267">
    <property type="entry name" value="AH/BAR_dom_sf"/>
</dbReference>
<dbReference type="Gene3D" id="3.30.1520.10">
    <property type="entry name" value="Phox-like domain"/>
    <property type="match status" value="1"/>
</dbReference>
<gene>
    <name evidence="13" type="ORF">LAQU0_S04e07976g</name>
</gene>
<protein>
    <recommendedName>
        <fullName evidence="10">Autophagy-related protein 20</fullName>
    </recommendedName>
</protein>
<feature type="compositionally biased region" description="Basic and acidic residues" evidence="11">
    <location>
        <begin position="73"/>
        <end position="89"/>
    </location>
</feature>
<dbReference type="OrthoDB" id="289314at2759"/>